<sequence>MIVCRVILLIMVFSNMAWALSVEDDSGRVVTVGQPAMRIITLAPHATEHLYALGVGERIVATVEHSDYPKAALSIPRLGGADAISVEKIYAMSPDLVIAWHGGNPPELLAQLERLGLVVYRSSAKSLKDIADTVQRLGKLTGAVERSDEIVQDYRQALSELQMQYQSAPRVSVFYQLWSQPLMTANRSLLVSQMIELCAGDNVFANRPEAVPKTSVESVVLLGPDVILAPTQGTPADWKQTWLAWPEIPAVKHETLYTLDADLVSRPTVRVLEGARQLCKLLDNARTKLSR</sequence>
<keyword evidence="1 2" id="KW-0732">Signal</keyword>
<dbReference type="GO" id="GO:0071281">
    <property type="term" value="P:cellular response to iron ion"/>
    <property type="evidence" value="ECO:0007669"/>
    <property type="project" value="TreeGrafter"/>
</dbReference>
<gene>
    <name evidence="4" type="ORF">F0U83_12315</name>
</gene>
<name>A0A5P1RDU9_9GAMM</name>
<dbReference type="CDD" id="cd01144">
    <property type="entry name" value="BtuF"/>
    <property type="match status" value="1"/>
</dbReference>
<dbReference type="EMBL" id="CP043869">
    <property type="protein sequence ID" value="QEQ97436.1"/>
    <property type="molecule type" value="Genomic_DNA"/>
</dbReference>
<dbReference type="InterPro" id="IPR002491">
    <property type="entry name" value="ABC_transptr_periplasmic_BD"/>
</dbReference>
<protein>
    <submittedName>
        <fullName evidence="4">Cobalamin-binding protein</fullName>
    </submittedName>
</protein>
<accession>A0A5P1RDU9</accession>
<dbReference type="Pfam" id="PF01497">
    <property type="entry name" value="Peripla_BP_2"/>
    <property type="match status" value="1"/>
</dbReference>
<evidence type="ECO:0000313" key="4">
    <source>
        <dbReference type="EMBL" id="QEQ97436.1"/>
    </source>
</evidence>
<proteinExistence type="predicted"/>
<dbReference type="OrthoDB" id="6495095at2"/>
<reference evidence="4 5" key="1">
    <citation type="journal article" date="2019" name="Biochem. Eng. J.">
        <title>Metabolic engineering of the marine bacteria Neptunomonas concharum for the production of acetoin and meso-2,3-butanediol from acetate.</title>
        <authorList>
            <person name="Li W."/>
            <person name="Pu N."/>
            <person name="Liu C.-X."/>
            <person name="Yuan Q.-P."/>
            <person name="Li Z.-J."/>
        </authorList>
    </citation>
    <scope>NUCLEOTIDE SEQUENCE [LARGE SCALE GENOMIC DNA]</scope>
    <source>
        <strain evidence="4 5">JCM17730</strain>
    </source>
</reference>
<dbReference type="AlphaFoldDB" id="A0A5P1RDU9"/>
<dbReference type="SUPFAM" id="SSF53807">
    <property type="entry name" value="Helical backbone' metal receptor"/>
    <property type="match status" value="1"/>
</dbReference>
<dbReference type="PROSITE" id="PS50983">
    <property type="entry name" value="FE_B12_PBP"/>
    <property type="match status" value="1"/>
</dbReference>
<dbReference type="PANTHER" id="PTHR30535">
    <property type="entry name" value="VITAMIN B12-BINDING PROTEIN"/>
    <property type="match status" value="1"/>
</dbReference>
<dbReference type="KEGG" id="ncu:F0U83_12315"/>
<feature type="domain" description="Fe/B12 periplasmic-binding" evidence="3">
    <location>
        <begin position="38"/>
        <end position="286"/>
    </location>
</feature>
<evidence type="ECO:0000313" key="5">
    <source>
        <dbReference type="Proteomes" id="UP000324760"/>
    </source>
</evidence>
<dbReference type="PANTHER" id="PTHR30535:SF34">
    <property type="entry name" value="MOLYBDATE-BINDING PROTEIN MOLA"/>
    <property type="match status" value="1"/>
</dbReference>
<evidence type="ECO:0000256" key="1">
    <source>
        <dbReference type="ARBA" id="ARBA00022729"/>
    </source>
</evidence>
<keyword evidence="5" id="KW-1185">Reference proteome</keyword>
<dbReference type="Gene3D" id="3.40.50.1980">
    <property type="entry name" value="Nitrogenase molybdenum iron protein domain"/>
    <property type="match status" value="2"/>
</dbReference>
<feature type="chain" id="PRO_5024851297" evidence="2">
    <location>
        <begin position="20"/>
        <end position="291"/>
    </location>
</feature>
<feature type="signal peptide" evidence="2">
    <location>
        <begin position="1"/>
        <end position="19"/>
    </location>
</feature>
<evidence type="ECO:0000259" key="3">
    <source>
        <dbReference type="PROSITE" id="PS50983"/>
    </source>
</evidence>
<dbReference type="NCBIfam" id="NF038402">
    <property type="entry name" value="TroA_like"/>
    <property type="match status" value="1"/>
</dbReference>
<dbReference type="Proteomes" id="UP000324760">
    <property type="component" value="Chromosome"/>
</dbReference>
<dbReference type="InterPro" id="IPR050902">
    <property type="entry name" value="ABC_Transporter_SBP"/>
</dbReference>
<organism evidence="4 5">
    <name type="scientific">Neptunomonas concharum</name>
    <dbReference type="NCBI Taxonomy" id="1031538"/>
    <lineage>
        <taxon>Bacteria</taxon>
        <taxon>Pseudomonadati</taxon>
        <taxon>Pseudomonadota</taxon>
        <taxon>Gammaproteobacteria</taxon>
        <taxon>Oceanospirillales</taxon>
        <taxon>Oceanospirillaceae</taxon>
        <taxon>Neptunomonas</taxon>
    </lineage>
</organism>
<evidence type="ECO:0000256" key="2">
    <source>
        <dbReference type="SAM" id="SignalP"/>
    </source>
</evidence>
<dbReference type="InterPro" id="IPR054828">
    <property type="entry name" value="Vit_B12_bind_prot"/>
</dbReference>
<dbReference type="RefSeq" id="WP_138986923.1">
    <property type="nucleotide sequence ID" value="NZ_CP043869.1"/>
</dbReference>